<feature type="transmembrane region" description="Helical" evidence="6">
    <location>
        <begin position="368"/>
        <end position="389"/>
    </location>
</feature>
<accession>A0A7M1STX2</accession>
<feature type="transmembrane region" description="Helical" evidence="6">
    <location>
        <begin position="334"/>
        <end position="356"/>
    </location>
</feature>
<dbReference type="GO" id="GO:0005886">
    <property type="term" value="C:plasma membrane"/>
    <property type="evidence" value="ECO:0007669"/>
    <property type="project" value="UniProtKB-SubCell"/>
</dbReference>
<name>A0A7M1STX2_9MICO</name>
<dbReference type="Gene3D" id="1.20.1250.20">
    <property type="entry name" value="MFS general substrate transporter like domains"/>
    <property type="match status" value="1"/>
</dbReference>
<comment type="subcellular location">
    <subcellularLocation>
        <location evidence="1">Cell membrane</location>
        <topology evidence="1">Multi-pass membrane protein</topology>
    </subcellularLocation>
</comment>
<feature type="transmembrane region" description="Helical" evidence="6">
    <location>
        <begin position="231"/>
        <end position="250"/>
    </location>
</feature>
<evidence type="ECO:0000313" key="8">
    <source>
        <dbReference type="EMBL" id="QOR70222.1"/>
    </source>
</evidence>
<feature type="transmembrane region" description="Helical" evidence="6">
    <location>
        <begin position="41"/>
        <end position="63"/>
    </location>
</feature>
<dbReference type="InterPro" id="IPR005829">
    <property type="entry name" value="Sugar_transporter_CS"/>
</dbReference>
<feature type="transmembrane region" description="Helical" evidence="6">
    <location>
        <begin position="262"/>
        <end position="280"/>
    </location>
</feature>
<dbReference type="InterPro" id="IPR036259">
    <property type="entry name" value="MFS_trans_sf"/>
</dbReference>
<protein>
    <submittedName>
        <fullName evidence="8">MFS transporter</fullName>
    </submittedName>
</protein>
<dbReference type="Proteomes" id="UP000593758">
    <property type="component" value="Chromosome"/>
</dbReference>
<gene>
    <name evidence="8" type="ORF">IM660_16660</name>
</gene>
<dbReference type="PRINTS" id="PR01036">
    <property type="entry name" value="TCRTETB"/>
</dbReference>
<feature type="domain" description="Major facilitator superfamily (MFS) profile" evidence="7">
    <location>
        <begin position="41"/>
        <end position="495"/>
    </location>
</feature>
<evidence type="ECO:0000256" key="1">
    <source>
        <dbReference type="ARBA" id="ARBA00004651"/>
    </source>
</evidence>
<feature type="region of interest" description="Disordered" evidence="5">
    <location>
        <begin position="1"/>
        <end position="34"/>
    </location>
</feature>
<sequence length="501" mass="52318">MAFCRTNARRRRSHTRDRPDAVPPEPPTPPEDESSRQRWSAFAVCLAAGFLTLLDVSIVNVALPSIDRALSADPAQVQWIVAGYTLAFGLVLVPAGRLGDLFGRRRMFLIGVTLFALTSAFCGAAQSAEMLALARVLQGVAAGTLNPQVIALIQELFRGPERARAFGMFGATVGISTAIGPLLGGALIALFGAEEGWRAVFWVNVPVGAVVLILAWRLLPRLQPTGRKVGIDVAGLVLLGITVLAFMLPFVESSEGGGAAGAPWWLLAVSAIAGTAFLWWERRYEKAGGHPVITRDLLRTPSYTRGATVGMLYFAGFTGIFLLATLYLQSGLGLAPWQAGLVLTPFALAGAVSSWWSGRWVARAGRRLVIAGAALMITGVVIADVLVSVVDGPAAAWWLAGVLVISGFGNGIVISPNQALTLADVPVHRAGVAGGALQTGQRVGTSVGVAASASMFFATLATTGDYGHAMSVGLRVVLGVLLLALIVAVVDQRARGKAAGA</sequence>
<dbReference type="AlphaFoldDB" id="A0A7M1STX2"/>
<dbReference type="PROSITE" id="PS50850">
    <property type="entry name" value="MFS"/>
    <property type="match status" value="1"/>
</dbReference>
<feature type="transmembrane region" description="Helical" evidence="6">
    <location>
        <begin position="395"/>
        <end position="414"/>
    </location>
</feature>
<feature type="transmembrane region" description="Helical" evidence="6">
    <location>
        <begin position="107"/>
        <end position="126"/>
    </location>
</feature>
<evidence type="ECO:0000256" key="4">
    <source>
        <dbReference type="ARBA" id="ARBA00023136"/>
    </source>
</evidence>
<evidence type="ECO:0000313" key="9">
    <source>
        <dbReference type="Proteomes" id="UP000593758"/>
    </source>
</evidence>
<dbReference type="EMBL" id="CP063169">
    <property type="protein sequence ID" value="QOR70222.1"/>
    <property type="molecule type" value="Genomic_DNA"/>
</dbReference>
<evidence type="ECO:0000259" key="7">
    <source>
        <dbReference type="PROSITE" id="PS50850"/>
    </source>
</evidence>
<evidence type="ECO:0000256" key="5">
    <source>
        <dbReference type="SAM" id="MobiDB-lite"/>
    </source>
</evidence>
<feature type="transmembrane region" description="Helical" evidence="6">
    <location>
        <begin position="307"/>
        <end position="328"/>
    </location>
</feature>
<dbReference type="Pfam" id="PF07690">
    <property type="entry name" value="MFS_1"/>
    <property type="match status" value="1"/>
</dbReference>
<dbReference type="PANTHER" id="PTHR42718:SF39">
    <property type="entry name" value="ACTINORHODIN TRANSPORTER-RELATED"/>
    <property type="match status" value="1"/>
</dbReference>
<feature type="transmembrane region" description="Helical" evidence="6">
    <location>
        <begin position="443"/>
        <end position="463"/>
    </location>
</feature>
<dbReference type="CDD" id="cd17321">
    <property type="entry name" value="MFS_MMR_MDR_like"/>
    <property type="match status" value="1"/>
</dbReference>
<dbReference type="SUPFAM" id="SSF103473">
    <property type="entry name" value="MFS general substrate transporter"/>
    <property type="match status" value="1"/>
</dbReference>
<proteinExistence type="predicted"/>
<keyword evidence="9" id="KW-1185">Reference proteome</keyword>
<keyword evidence="3 6" id="KW-1133">Transmembrane helix</keyword>
<dbReference type="InterPro" id="IPR011701">
    <property type="entry name" value="MFS"/>
</dbReference>
<dbReference type="GO" id="GO:0022857">
    <property type="term" value="F:transmembrane transporter activity"/>
    <property type="evidence" value="ECO:0007669"/>
    <property type="project" value="InterPro"/>
</dbReference>
<feature type="transmembrane region" description="Helical" evidence="6">
    <location>
        <begin position="199"/>
        <end position="219"/>
    </location>
</feature>
<organism evidence="8 9">
    <name type="scientific">Ruania alkalisoli</name>
    <dbReference type="NCBI Taxonomy" id="2779775"/>
    <lineage>
        <taxon>Bacteria</taxon>
        <taxon>Bacillati</taxon>
        <taxon>Actinomycetota</taxon>
        <taxon>Actinomycetes</taxon>
        <taxon>Micrococcales</taxon>
        <taxon>Ruaniaceae</taxon>
        <taxon>Ruania</taxon>
    </lineage>
</organism>
<dbReference type="PANTHER" id="PTHR42718">
    <property type="entry name" value="MAJOR FACILITATOR SUPERFAMILY MULTIDRUG TRANSPORTER MFSC"/>
    <property type="match status" value="1"/>
</dbReference>
<reference evidence="8 9" key="1">
    <citation type="submission" date="2020-10" db="EMBL/GenBank/DDBJ databases">
        <title>Haloactinobacterium sp. RN3S43, a bacterium isolated from saline soil.</title>
        <authorList>
            <person name="Sun J.-Q."/>
        </authorList>
    </citation>
    <scope>NUCLEOTIDE SEQUENCE [LARGE SCALE GENOMIC DNA]</scope>
    <source>
        <strain evidence="8 9">RN3S43</strain>
    </source>
</reference>
<evidence type="ECO:0000256" key="2">
    <source>
        <dbReference type="ARBA" id="ARBA00022692"/>
    </source>
</evidence>
<dbReference type="InterPro" id="IPR020846">
    <property type="entry name" value="MFS_dom"/>
</dbReference>
<feature type="transmembrane region" description="Helical" evidence="6">
    <location>
        <begin position="469"/>
        <end position="490"/>
    </location>
</feature>
<dbReference type="Gene3D" id="1.20.1720.10">
    <property type="entry name" value="Multidrug resistance protein D"/>
    <property type="match status" value="1"/>
</dbReference>
<dbReference type="KEGG" id="halt:IM660_16660"/>
<feature type="transmembrane region" description="Helical" evidence="6">
    <location>
        <begin position="132"/>
        <end position="153"/>
    </location>
</feature>
<feature type="transmembrane region" description="Helical" evidence="6">
    <location>
        <begin position="75"/>
        <end position="95"/>
    </location>
</feature>
<keyword evidence="4 6" id="KW-0472">Membrane</keyword>
<dbReference type="PROSITE" id="PS00217">
    <property type="entry name" value="SUGAR_TRANSPORT_2"/>
    <property type="match status" value="1"/>
</dbReference>
<keyword evidence="2 6" id="KW-0812">Transmembrane</keyword>
<evidence type="ECO:0000256" key="3">
    <source>
        <dbReference type="ARBA" id="ARBA00022989"/>
    </source>
</evidence>
<feature type="transmembrane region" description="Helical" evidence="6">
    <location>
        <begin position="165"/>
        <end position="193"/>
    </location>
</feature>
<evidence type="ECO:0000256" key="6">
    <source>
        <dbReference type="SAM" id="Phobius"/>
    </source>
</evidence>